<comment type="cofactor">
    <cofactor evidence="5">
        <name>[2Fe-2S] cluster</name>
        <dbReference type="ChEBI" id="CHEBI:190135"/>
    </cofactor>
</comment>
<accession>A0A4Z2FDZ9</accession>
<protein>
    <submittedName>
        <fullName evidence="7">Apoptosis-inducing factor 3</fullName>
    </submittedName>
</protein>
<evidence type="ECO:0000256" key="1">
    <source>
        <dbReference type="ARBA" id="ARBA00022714"/>
    </source>
</evidence>
<dbReference type="OrthoDB" id="432169at2759"/>
<dbReference type="InterPro" id="IPR017941">
    <property type="entry name" value="Rieske_2Fe-2S"/>
</dbReference>
<dbReference type="AlphaFoldDB" id="A0A4Z2FDZ9"/>
<keyword evidence="8" id="KW-1185">Reference proteome</keyword>
<proteinExistence type="predicted"/>
<evidence type="ECO:0000256" key="3">
    <source>
        <dbReference type="ARBA" id="ARBA00023004"/>
    </source>
</evidence>
<dbReference type="PANTHER" id="PTHR21496:SF0">
    <property type="entry name" value="RIESKE DOMAIN-CONTAINING PROTEIN"/>
    <property type="match status" value="1"/>
</dbReference>
<keyword evidence="2" id="KW-0479">Metal-binding</keyword>
<reference evidence="7 8" key="1">
    <citation type="submission" date="2019-03" db="EMBL/GenBank/DDBJ databases">
        <title>First draft genome of Liparis tanakae, snailfish: a comprehensive survey of snailfish specific genes.</title>
        <authorList>
            <person name="Kim W."/>
            <person name="Song I."/>
            <person name="Jeong J.-H."/>
            <person name="Kim D."/>
            <person name="Kim S."/>
            <person name="Ryu S."/>
            <person name="Song J.Y."/>
            <person name="Lee S.K."/>
        </authorList>
    </citation>
    <scope>NUCLEOTIDE SEQUENCE [LARGE SCALE GENOMIC DNA]</scope>
    <source>
        <tissue evidence="7">Muscle</tissue>
    </source>
</reference>
<keyword evidence="1" id="KW-0001">2Fe-2S</keyword>
<comment type="caution">
    <text evidence="7">The sequence shown here is derived from an EMBL/GenBank/DDBJ whole genome shotgun (WGS) entry which is preliminary data.</text>
</comment>
<keyword evidence="4" id="KW-0411">Iron-sulfur</keyword>
<dbReference type="Pfam" id="PF00355">
    <property type="entry name" value="Rieske"/>
    <property type="match status" value="1"/>
</dbReference>
<evidence type="ECO:0000313" key="7">
    <source>
        <dbReference type="EMBL" id="TNN38632.1"/>
    </source>
</evidence>
<dbReference type="GO" id="GO:0051537">
    <property type="term" value="F:2 iron, 2 sulfur cluster binding"/>
    <property type="evidence" value="ECO:0007669"/>
    <property type="project" value="UniProtKB-KW"/>
</dbReference>
<name>A0A4Z2FDZ9_9TELE</name>
<dbReference type="InterPro" id="IPR036922">
    <property type="entry name" value="Rieske_2Fe-2S_sf"/>
</dbReference>
<dbReference type="PANTHER" id="PTHR21496">
    <property type="entry name" value="FERREDOXIN-RELATED"/>
    <property type="match status" value="1"/>
</dbReference>
<dbReference type="Proteomes" id="UP000314294">
    <property type="component" value="Unassembled WGS sequence"/>
</dbReference>
<evidence type="ECO:0000256" key="4">
    <source>
        <dbReference type="ARBA" id="ARBA00023014"/>
    </source>
</evidence>
<organism evidence="7 8">
    <name type="scientific">Liparis tanakae</name>
    <name type="common">Tanaka's snailfish</name>
    <dbReference type="NCBI Taxonomy" id="230148"/>
    <lineage>
        <taxon>Eukaryota</taxon>
        <taxon>Metazoa</taxon>
        <taxon>Chordata</taxon>
        <taxon>Craniata</taxon>
        <taxon>Vertebrata</taxon>
        <taxon>Euteleostomi</taxon>
        <taxon>Actinopterygii</taxon>
        <taxon>Neopterygii</taxon>
        <taxon>Teleostei</taxon>
        <taxon>Neoteleostei</taxon>
        <taxon>Acanthomorphata</taxon>
        <taxon>Eupercaria</taxon>
        <taxon>Perciformes</taxon>
        <taxon>Cottioidei</taxon>
        <taxon>Cottales</taxon>
        <taxon>Liparidae</taxon>
        <taxon>Liparis</taxon>
    </lineage>
</organism>
<dbReference type="EMBL" id="SRLO01001354">
    <property type="protein sequence ID" value="TNN38632.1"/>
    <property type="molecule type" value="Genomic_DNA"/>
</dbReference>
<feature type="domain" description="Rieske" evidence="6">
    <location>
        <begin position="18"/>
        <end position="113"/>
    </location>
</feature>
<evidence type="ECO:0000313" key="8">
    <source>
        <dbReference type="Proteomes" id="UP000314294"/>
    </source>
</evidence>
<dbReference type="Gene3D" id="2.102.10.10">
    <property type="entry name" value="Rieske [2Fe-2S] iron-sulphur domain"/>
    <property type="match status" value="1"/>
</dbReference>
<dbReference type="PROSITE" id="PS51296">
    <property type="entry name" value="RIESKE"/>
    <property type="match status" value="1"/>
</dbReference>
<dbReference type="CDD" id="cd03478">
    <property type="entry name" value="Rieske_AIFL_N"/>
    <property type="match status" value="1"/>
</dbReference>
<dbReference type="GO" id="GO:0046872">
    <property type="term" value="F:metal ion binding"/>
    <property type="evidence" value="ECO:0007669"/>
    <property type="project" value="UniProtKB-KW"/>
</dbReference>
<evidence type="ECO:0000256" key="2">
    <source>
        <dbReference type="ARBA" id="ARBA00022723"/>
    </source>
</evidence>
<evidence type="ECO:0000259" key="6">
    <source>
        <dbReference type="PROSITE" id="PS51296"/>
    </source>
</evidence>
<keyword evidence="3" id="KW-0408">Iron</keyword>
<sequence length="149" mass="16220">MSRCQEPGGGEEQEEVTGMVCQEEDLKDGQMKEVAVGDQTVLLVRTQGQYSAVGSRCSHYNAPLVKGALVGDRVRCPFHGACFNVKTGDIEEYPGLDSLPSYKVKVEDGKVYVSIRKESLKLTKRVKEMCSRAPDVQHTIVLVGGGEDG</sequence>
<gene>
    <name evidence="7" type="primary">AIFM3_1</name>
    <name evidence="7" type="ORF">EYF80_051195</name>
</gene>
<dbReference type="SUPFAM" id="SSF50022">
    <property type="entry name" value="ISP domain"/>
    <property type="match status" value="1"/>
</dbReference>
<evidence type="ECO:0000256" key="5">
    <source>
        <dbReference type="ARBA" id="ARBA00034078"/>
    </source>
</evidence>
<dbReference type="FunFam" id="2.102.10.10:FF:000003">
    <property type="entry name" value="apoptosis-inducing factor 3 isoform X2"/>
    <property type="match status" value="1"/>
</dbReference>